<dbReference type="FunFam" id="1.10.10.60:FF:000102">
    <property type="entry name" value="Aristaless related homeobox"/>
    <property type="match status" value="1"/>
</dbReference>
<dbReference type="SMART" id="SM00389">
    <property type="entry name" value="HOX"/>
    <property type="match status" value="1"/>
</dbReference>
<feature type="compositionally biased region" description="Acidic residues" evidence="8">
    <location>
        <begin position="1"/>
        <end position="10"/>
    </location>
</feature>
<dbReference type="AlphaFoldDB" id="A0AAD9VJU3"/>
<dbReference type="PANTHER" id="PTHR24329">
    <property type="entry name" value="HOMEOBOX PROTEIN ARISTALESS"/>
    <property type="match status" value="1"/>
</dbReference>
<dbReference type="GO" id="GO:0005634">
    <property type="term" value="C:nucleus"/>
    <property type="evidence" value="ECO:0007669"/>
    <property type="project" value="UniProtKB-SubCell"/>
</dbReference>
<evidence type="ECO:0000256" key="6">
    <source>
        <dbReference type="PROSITE-ProRule" id="PRU00108"/>
    </source>
</evidence>
<dbReference type="PANTHER" id="PTHR24329:SF543">
    <property type="entry name" value="FI01017P-RELATED"/>
    <property type="match status" value="1"/>
</dbReference>
<keyword evidence="3 6" id="KW-0238">DNA-binding</keyword>
<dbReference type="GO" id="GO:0000981">
    <property type="term" value="F:DNA-binding transcription factor activity, RNA polymerase II-specific"/>
    <property type="evidence" value="ECO:0007669"/>
    <property type="project" value="InterPro"/>
</dbReference>
<reference evidence="10" key="1">
    <citation type="submission" date="2021-08" db="EMBL/GenBank/DDBJ databases">
        <authorList>
            <person name="Misof B."/>
            <person name="Oliver O."/>
            <person name="Podsiadlowski L."/>
            <person name="Donath A."/>
            <person name="Peters R."/>
            <person name="Mayer C."/>
            <person name="Rust J."/>
            <person name="Gunkel S."/>
            <person name="Lesny P."/>
            <person name="Martin S."/>
            <person name="Oeyen J.P."/>
            <person name="Petersen M."/>
            <person name="Panagiotis P."/>
            <person name="Wilbrandt J."/>
            <person name="Tanja T."/>
        </authorList>
    </citation>
    <scope>NUCLEOTIDE SEQUENCE</scope>
    <source>
        <strain evidence="10">GBR_01_08_01A</strain>
        <tissue evidence="10">Thorax + abdomen</tissue>
    </source>
</reference>
<dbReference type="EMBL" id="JAIFRP010004357">
    <property type="protein sequence ID" value="KAK2577248.1"/>
    <property type="molecule type" value="Genomic_DNA"/>
</dbReference>
<keyword evidence="5 6" id="KW-0539">Nucleus</keyword>
<evidence type="ECO:0000256" key="3">
    <source>
        <dbReference type="ARBA" id="ARBA00023125"/>
    </source>
</evidence>
<feature type="region of interest" description="Disordered" evidence="8">
    <location>
        <begin position="87"/>
        <end position="114"/>
    </location>
</feature>
<evidence type="ECO:0000256" key="2">
    <source>
        <dbReference type="ARBA" id="ARBA00022473"/>
    </source>
</evidence>
<evidence type="ECO:0000259" key="9">
    <source>
        <dbReference type="PROSITE" id="PS50071"/>
    </source>
</evidence>
<dbReference type="PROSITE" id="PS50071">
    <property type="entry name" value="HOMEOBOX_2"/>
    <property type="match status" value="1"/>
</dbReference>
<keyword evidence="2" id="KW-0217">Developmental protein</keyword>
<dbReference type="CDD" id="cd00086">
    <property type="entry name" value="homeodomain"/>
    <property type="match status" value="1"/>
</dbReference>
<accession>A0AAD9VJU3</accession>
<dbReference type="Pfam" id="PF00046">
    <property type="entry name" value="Homeodomain"/>
    <property type="match status" value="1"/>
</dbReference>
<evidence type="ECO:0000256" key="1">
    <source>
        <dbReference type="ARBA" id="ARBA00004123"/>
    </source>
</evidence>
<evidence type="ECO:0000313" key="10">
    <source>
        <dbReference type="EMBL" id="KAK2577248.1"/>
    </source>
</evidence>
<comment type="caution">
    <text evidence="10">The sequence shown here is derived from an EMBL/GenBank/DDBJ whole genome shotgun (WGS) entry which is preliminary data.</text>
</comment>
<keyword evidence="4 6" id="KW-0371">Homeobox</keyword>
<evidence type="ECO:0000256" key="4">
    <source>
        <dbReference type="ARBA" id="ARBA00023155"/>
    </source>
</evidence>
<dbReference type="InterPro" id="IPR009057">
    <property type="entry name" value="Homeodomain-like_sf"/>
</dbReference>
<dbReference type="InterPro" id="IPR001356">
    <property type="entry name" value="HD"/>
</dbReference>
<evidence type="ECO:0000313" key="11">
    <source>
        <dbReference type="Proteomes" id="UP001258017"/>
    </source>
</evidence>
<dbReference type="Gene3D" id="1.10.10.60">
    <property type="entry name" value="Homeodomain-like"/>
    <property type="match status" value="1"/>
</dbReference>
<dbReference type="Proteomes" id="UP001258017">
    <property type="component" value="Unassembled WGS sequence"/>
</dbReference>
<feature type="region of interest" description="Disordered" evidence="8">
    <location>
        <begin position="1"/>
        <end position="21"/>
    </location>
</feature>
<dbReference type="SUPFAM" id="SSF46689">
    <property type="entry name" value="Homeodomain-like"/>
    <property type="match status" value="1"/>
</dbReference>
<reference evidence="10" key="2">
    <citation type="journal article" date="2023" name="Commun. Biol.">
        <title>Intrasexual cuticular hydrocarbon dimorphism in a wasp sheds light on hydrocarbon biosynthesis genes in Hymenoptera.</title>
        <authorList>
            <person name="Moris V.C."/>
            <person name="Podsiadlowski L."/>
            <person name="Martin S."/>
            <person name="Oeyen J.P."/>
            <person name="Donath A."/>
            <person name="Petersen M."/>
            <person name="Wilbrandt J."/>
            <person name="Misof B."/>
            <person name="Liedtke D."/>
            <person name="Thamm M."/>
            <person name="Scheiner R."/>
            <person name="Schmitt T."/>
            <person name="Niehuis O."/>
        </authorList>
    </citation>
    <scope>NUCLEOTIDE SEQUENCE</scope>
    <source>
        <strain evidence="10">GBR_01_08_01A</strain>
    </source>
</reference>
<feature type="domain" description="Homeobox" evidence="9">
    <location>
        <begin position="109"/>
        <end position="169"/>
    </location>
</feature>
<sequence>MDLKEEDESGTEGSRQLFLVGAPRDPLVSTGAIVASGGANDEINSGGDLQSTALAGLMSTQSSSCIQSEISNVQKFIVKTIQNSNSKAYDFSPSPGSEDRQSSGGSGKRKQRRYRTTFTNFQLEELERAFQKTHYPDVFFREELALRIQLTEARVQVWFQNRRAKWRKQEKQCKVATHLTSHLPSSDCQEVQQQQQQSDHLLLEPPLGSPPPIYLGMEWAGFSPYSNTATASPLVVNGMNKPPEQETDDNPLLDPELLQLKTSRS</sequence>
<feature type="region of interest" description="Disordered" evidence="8">
    <location>
        <begin position="230"/>
        <end position="265"/>
    </location>
</feature>
<dbReference type="GO" id="GO:0000977">
    <property type="term" value="F:RNA polymerase II transcription regulatory region sequence-specific DNA binding"/>
    <property type="evidence" value="ECO:0007669"/>
    <property type="project" value="TreeGrafter"/>
</dbReference>
<protein>
    <recommendedName>
        <fullName evidence="9">Homeobox domain-containing protein</fullName>
    </recommendedName>
</protein>
<proteinExistence type="predicted"/>
<dbReference type="InterPro" id="IPR050649">
    <property type="entry name" value="Paired_Homeobox_TFs"/>
</dbReference>
<comment type="subcellular location">
    <subcellularLocation>
        <location evidence="1 6 7">Nucleus</location>
    </subcellularLocation>
</comment>
<organism evidence="10 11">
    <name type="scientific">Odynerus spinipes</name>
    <dbReference type="NCBI Taxonomy" id="1348599"/>
    <lineage>
        <taxon>Eukaryota</taxon>
        <taxon>Metazoa</taxon>
        <taxon>Ecdysozoa</taxon>
        <taxon>Arthropoda</taxon>
        <taxon>Hexapoda</taxon>
        <taxon>Insecta</taxon>
        <taxon>Pterygota</taxon>
        <taxon>Neoptera</taxon>
        <taxon>Endopterygota</taxon>
        <taxon>Hymenoptera</taxon>
        <taxon>Apocrita</taxon>
        <taxon>Aculeata</taxon>
        <taxon>Vespoidea</taxon>
        <taxon>Vespidae</taxon>
        <taxon>Eumeninae</taxon>
        <taxon>Odynerus</taxon>
    </lineage>
</organism>
<evidence type="ECO:0000256" key="7">
    <source>
        <dbReference type="RuleBase" id="RU000682"/>
    </source>
</evidence>
<gene>
    <name evidence="10" type="ORF">KPH14_003391</name>
</gene>
<feature type="DNA-binding region" description="Homeobox" evidence="6">
    <location>
        <begin position="111"/>
        <end position="170"/>
    </location>
</feature>
<evidence type="ECO:0000256" key="5">
    <source>
        <dbReference type="ARBA" id="ARBA00023242"/>
    </source>
</evidence>
<keyword evidence="11" id="KW-1185">Reference proteome</keyword>
<dbReference type="PROSITE" id="PS00027">
    <property type="entry name" value="HOMEOBOX_1"/>
    <property type="match status" value="1"/>
</dbReference>
<name>A0AAD9VJU3_9HYME</name>
<evidence type="ECO:0000256" key="8">
    <source>
        <dbReference type="SAM" id="MobiDB-lite"/>
    </source>
</evidence>
<dbReference type="InterPro" id="IPR017970">
    <property type="entry name" value="Homeobox_CS"/>
</dbReference>